<dbReference type="GO" id="GO:0016832">
    <property type="term" value="F:aldehyde-lyase activity"/>
    <property type="evidence" value="ECO:0007669"/>
    <property type="project" value="TreeGrafter"/>
</dbReference>
<evidence type="ECO:0000313" key="2">
    <source>
        <dbReference type="EMBL" id="ADB76122.1"/>
    </source>
</evidence>
<gene>
    <name evidence="2" type="ordered locus">Gobs_3533</name>
</gene>
<dbReference type="AlphaFoldDB" id="D2SBL5"/>
<dbReference type="SUPFAM" id="SSF51621">
    <property type="entry name" value="Phosphoenolpyruvate/pyruvate domain"/>
    <property type="match status" value="2"/>
</dbReference>
<feature type="region of interest" description="Disordered" evidence="1">
    <location>
        <begin position="70"/>
        <end position="116"/>
    </location>
</feature>
<evidence type="ECO:0000313" key="3">
    <source>
        <dbReference type="Proteomes" id="UP000001382"/>
    </source>
</evidence>
<organism evidence="2 3">
    <name type="scientific">Geodermatophilus obscurus (strain ATCC 25078 / DSM 43160 / JCM 3152 / CCUG 61914 / KCC A-0152 / KCTC 9177 / NBRC 13315 / NRRL B-3577 / G-20)</name>
    <dbReference type="NCBI Taxonomy" id="526225"/>
    <lineage>
        <taxon>Bacteria</taxon>
        <taxon>Bacillati</taxon>
        <taxon>Actinomycetota</taxon>
        <taxon>Actinomycetes</taxon>
        <taxon>Geodermatophilales</taxon>
        <taxon>Geodermatophilaceae</taxon>
        <taxon>Geodermatophilus</taxon>
    </lineage>
</organism>
<protein>
    <submittedName>
        <fullName evidence="2">Uncharacterized protein</fullName>
    </submittedName>
</protein>
<dbReference type="HOGENOM" id="CLU_884982_0_0_11"/>
<feature type="region of interest" description="Disordered" evidence="1">
    <location>
        <begin position="129"/>
        <end position="152"/>
    </location>
</feature>
<dbReference type="EMBL" id="CP001867">
    <property type="protein sequence ID" value="ADB76122.1"/>
    <property type="molecule type" value="Genomic_DNA"/>
</dbReference>
<dbReference type="GO" id="GO:0005737">
    <property type="term" value="C:cytoplasm"/>
    <property type="evidence" value="ECO:0007669"/>
    <property type="project" value="TreeGrafter"/>
</dbReference>
<dbReference type="InterPro" id="IPR040442">
    <property type="entry name" value="Pyrv_kinase-like_dom_sf"/>
</dbReference>
<dbReference type="InterPro" id="IPR050251">
    <property type="entry name" value="HpcH-HpaI_aldolase"/>
</dbReference>
<feature type="compositionally biased region" description="Basic residues" evidence="1">
    <location>
        <begin position="79"/>
        <end position="100"/>
    </location>
</feature>
<feature type="region of interest" description="Disordered" evidence="1">
    <location>
        <begin position="288"/>
        <end position="314"/>
    </location>
</feature>
<keyword evidence="3" id="KW-1185">Reference proteome</keyword>
<dbReference type="PANTHER" id="PTHR30502">
    <property type="entry name" value="2-KETO-3-DEOXY-L-RHAMNONATE ALDOLASE"/>
    <property type="match status" value="1"/>
</dbReference>
<name>D2SBL5_GEOOG</name>
<accession>D2SBL5</accession>
<reference evidence="3" key="2">
    <citation type="submission" date="2010-01" db="EMBL/GenBank/DDBJ databases">
        <title>The complete genome of Geodermatophilus obscurus DSM 43160.</title>
        <authorList>
            <consortium name="US DOE Joint Genome Institute (JGI-PGF)"/>
            <person name="Lucas S."/>
            <person name="Copeland A."/>
            <person name="Lapidus A."/>
            <person name="Glavina del Rio T."/>
            <person name="Dalin E."/>
            <person name="Tice H."/>
            <person name="Bruce D."/>
            <person name="Goodwin L."/>
            <person name="Pitluck S."/>
            <person name="Kyrpides N."/>
            <person name="Mavromatis K."/>
            <person name="Ivanova N."/>
            <person name="Munk A.C."/>
            <person name="Brettin T."/>
            <person name="Detter J.C."/>
            <person name="Han C."/>
            <person name="Larimer F."/>
            <person name="Land M."/>
            <person name="Hauser L."/>
            <person name="Markowitz V."/>
            <person name="Cheng J.-F."/>
            <person name="Hugenholtz P."/>
            <person name="Woyke T."/>
            <person name="Wu D."/>
            <person name="Jando M."/>
            <person name="Schneider S."/>
            <person name="Klenk H.-P."/>
            <person name="Eisen J.A."/>
        </authorList>
    </citation>
    <scope>NUCLEOTIDE SEQUENCE [LARGE SCALE GENOMIC DNA]</scope>
    <source>
        <strain evidence="3">ATCC 25078 / DSM 43160 / JCM 3152 / KCC A-0152 / KCTC 9177 / NBRC 13315 / NRRL B-3577 / G-20</strain>
    </source>
</reference>
<dbReference type="InterPro" id="IPR015813">
    <property type="entry name" value="Pyrv/PenolPyrv_kinase-like_dom"/>
</dbReference>
<dbReference type="PANTHER" id="PTHR30502:SF0">
    <property type="entry name" value="PHOSPHOENOLPYRUVATE CARBOXYLASE FAMILY PROTEIN"/>
    <property type="match status" value="1"/>
</dbReference>
<dbReference type="STRING" id="526225.Gobs_3533"/>
<sequence length="314" mass="33079">MPDPHFTAFAARFPARERMLGYWVKLDSPVSPERLARVGYNYSAFDAQHGLLGYLGVLAGLTAIDAGGQSGGHGAGRGQRPHLHRKGARRGGGRGRRPARGRRDAGRCDGRRGDVPTGRAPLLWTHALRSTGRPDAGGLPRHAARHHHDRNPSGLANVRKICATPGVDDVYVGPSDLCLAVGGAAVQEPAEDVPANGVGAEEVVRRRECVGGSQVLLERRAGRDHLSQGPGHDIGRSTPADTAAVGRTRTVRQNLGGGAALGPAAGAMTSVVVVTRLLRSRSIGHTIPDNAYQANRRRRRGSAGGRPPGFDSGR</sequence>
<dbReference type="Proteomes" id="UP000001382">
    <property type="component" value="Chromosome"/>
</dbReference>
<dbReference type="eggNOG" id="COG3836">
    <property type="taxonomic scope" value="Bacteria"/>
</dbReference>
<feature type="compositionally biased region" description="Basic and acidic residues" evidence="1">
    <location>
        <begin position="101"/>
        <end position="114"/>
    </location>
</feature>
<evidence type="ECO:0000256" key="1">
    <source>
        <dbReference type="SAM" id="MobiDB-lite"/>
    </source>
</evidence>
<dbReference type="KEGG" id="gob:Gobs_3533"/>
<feature type="region of interest" description="Disordered" evidence="1">
    <location>
        <begin position="222"/>
        <end position="244"/>
    </location>
</feature>
<reference evidence="2 3" key="1">
    <citation type="journal article" date="2010" name="Stand. Genomic Sci.">
        <title>Complete genome sequence of Geodermatophilus obscurus type strain (G-20).</title>
        <authorList>
            <person name="Ivanova N."/>
            <person name="Sikorski J."/>
            <person name="Jando M."/>
            <person name="Munk C."/>
            <person name="Lapidus A."/>
            <person name="Glavina Del Rio T."/>
            <person name="Copeland A."/>
            <person name="Tice H."/>
            <person name="Cheng J.-F."/>
            <person name="Lucas S."/>
            <person name="Chen F."/>
            <person name="Nolan M."/>
            <person name="Bruce D."/>
            <person name="Goodwin L."/>
            <person name="Pitluck S."/>
            <person name="Mavromatis K."/>
            <person name="Mikhailova N."/>
            <person name="Pati A."/>
            <person name="Chen A."/>
            <person name="Palaniappan K."/>
            <person name="Land M."/>
            <person name="Hauser L."/>
            <person name="Chang Y.-J."/>
            <person name="Jeffries C.D."/>
            <person name="Meincke L."/>
            <person name="Brettin T."/>
            <person name="Detter J.C."/>
            <person name="Detter J.C."/>
            <person name="Rohde M."/>
            <person name="Goeker M."/>
            <person name="Bristow J."/>
            <person name="Eisen J.A."/>
            <person name="Markowitz V."/>
            <person name="Hugenholtz P."/>
            <person name="Kyrpides N.C."/>
            <person name="Klenk H.-P."/>
        </authorList>
    </citation>
    <scope>NUCLEOTIDE SEQUENCE [LARGE SCALE GENOMIC DNA]</scope>
    <source>
        <strain evidence="3">ATCC 25078 / DSM 43160 / JCM 3152 / KCC A-0152 / KCTC 9177 / NBRC 13315 / NRRL B-3577 / G-20</strain>
    </source>
</reference>
<proteinExistence type="predicted"/>
<dbReference type="Gene3D" id="3.20.20.60">
    <property type="entry name" value="Phosphoenolpyruvate-binding domains"/>
    <property type="match status" value="1"/>
</dbReference>